<dbReference type="SUPFAM" id="SSF54631">
    <property type="entry name" value="CBS-domain pair"/>
    <property type="match status" value="1"/>
</dbReference>
<keyword evidence="8" id="KW-0868">Chloride</keyword>
<dbReference type="Pfam" id="PF00571">
    <property type="entry name" value="CBS"/>
    <property type="match status" value="2"/>
</dbReference>
<dbReference type="Gene3D" id="3.10.580.10">
    <property type="entry name" value="CBS-domain"/>
    <property type="match status" value="1"/>
</dbReference>
<proteinExistence type="predicted"/>
<dbReference type="SMART" id="SM00116">
    <property type="entry name" value="CBS"/>
    <property type="match status" value="2"/>
</dbReference>
<feature type="transmembrane region" description="Helical" evidence="11">
    <location>
        <begin position="169"/>
        <end position="194"/>
    </location>
</feature>
<dbReference type="SUPFAM" id="SSF81340">
    <property type="entry name" value="Clc chloride channel"/>
    <property type="match status" value="1"/>
</dbReference>
<dbReference type="PANTHER" id="PTHR43427:SF6">
    <property type="entry name" value="CHLORIDE CHANNEL PROTEIN CLC-E"/>
    <property type="match status" value="1"/>
</dbReference>
<dbReference type="GO" id="GO:0034707">
    <property type="term" value="C:chloride channel complex"/>
    <property type="evidence" value="ECO:0007669"/>
    <property type="project" value="UniProtKB-KW"/>
</dbReference>
<evidence type="ECO:0000256" key="6">
    <source>
        <dbReference type="ARBA" id="ARBA00023136"/>
    </source>
</evidence>
<dbReference type="InterPro" id="IPR014743">
    <property type="entry name" value="Cl-channel_core"/>
</dbReference>
<feature type="transmembrane region" description="Helical" evidence="11">
    <location>
        <begin position="320"/>
        <end position="341"/>
    </location>
</feature>
<keyword evidence="5" id="KW-0406">Ion transport</keyword>
<evidence type="ECO:0000313" key="13">
    <source>
        <dbReference type="EMBL" id="PUA31275.1"/>
    </source>
</evidence>
<dbReference type="InterPro" id="IPR000644">
    <property type="entry name" value="CBS_dom"/>
</dbReference>
<dbReference type="AlphaFoldDB" id="A0A2R7Y158"/>
<feature type="transmembrane region" description="Helical" evidence="11">
    <location>
        <begin position="18"/>
        <end position="37"/>
    </location>
</feature>
<evidence type="ECO:0000256" key="8">
    <source>
        <dbReference type="ARBA" id="ARBA00023214"/>
    </source>
</evidence>
<evidence type="ECO:0000256" key="3">
    <source>
        <dbReference type="ARBA" id="ARBA00022692"/>
    </source>
</evidence>
<gene>
    <name evidence="13" type="ORF">B9J98_07070</name>
</gene>
<comment type="caution">
    <text evidence="13">The sequence shown here is derived from an EMBL/GenBank/DDBJ whole genome shotgun (WGS) entry which is preliminary data.</text>
</comment>
<dbReference type="Gene3D" id="1.10.3080.10">
    <property type="entry name" value="Clc chloride channel"/>
    <property type="match status" value="1"/>
</dbReference>
<dbReference type="EMBL" id="NDWU01000021">
    <property type="protein sequence ID" value="PUA31275.1"/>
    <property type="molecule type" value="Genomic_DNA"/>
</dbReference>
<dbReference type="PROSITE" id="PS51371">
    <property type="entry name" value="CBS"/>
    <property type="match status" value="2"/>
</dbReference>
<dbReference type="InterPro" id="IPR001807">
    <property type="entry name" value="ClC"/>
</dbReference>
<feature type="transmembrane region" description="Helical" evidence="11">
    <location>
        <begin position="245"/>
        <end position="263"/>
    </location>
</feature>
<dbReference type="InterPro" id="IPR046342">
    <property type="entry name" value="CBS_dom_sf"/>
</dbReference>
<dbReference type="PRINTS" id="PR00762">
    <property type="entry name" value="CLCHANNEL"/>
</dbReference>
<protein>
    <recommendedName>
        <fullName evidence="12">CBS domain-containing protein</fullName>
    </recommendedName>
</protein>
<feature type="domain" description="CBS" evidence="12">
    <location>
        <begin position="465"/>
        <end position="520"/>
    </location>
</feature>
<sequence>MFKRAFKTQFLKAYLAKWFFLSVIMGIASGLAAILFYEMLNRFSELFLVRLAGYRLPLPLGEGEAQFQPSNNPYILPLVTGMGGLLSGLLVFLLTPEAEGDGADAAIDAFHNRRGEIRGRVPLVKMVASAITIGSGGSAGREGPIALTSAGIGSIISRLFRLAEKDRRIAVAVGIGAGIGAIFKAPFGGAILAAEILYLRDFEVEVLIPSFMTSVIAYSVFSSVYGWQPIFSEREAYVFSNPLSLVFYAFLGILCGVIGIVYVKSFYGAKSLFDKLRVPRILKPAIGGLLVGLIGMFVPHVLGTGYGWLQKVILGDFSYIPPLLIFGLIFLKILATSLTVGSGGSGGVFAPALVIGGMTGAATWLLFNAFGIVPESSPAPYVIVGMMSFFGGVGKVPIAVIPMVSEMTGTYNLIVPSMLSTTIAYFITGRNTIYRSQVPSRSDSPAHMTEYTIPFLTKIKVKDAMSKNVMSVLPNDAVKKAAELMVQHEIKGLPVVRDGELVGIVTFSDVLRVPPDKRSSVKVEEVMSKNLVTVDPEESLLDAFEKMIHYQVGRLPVIDRKSRKFVGIITRGDIGRLIELKMDQMVSEESEKPF</sequence>
<comment type="subcellular location">
    <subcellularLocation>
        <location evidence="1">Membrane</location>
        <topology evidence="1">Multi-pass membrane protein</topology>
    </subcellularLocation>
</comment>
<evidence type="ECO:0000256" key="4">
    <source>
        <dbReference type="ARBA" id="ARBA00022989"/>
    </source>
</evidence>
<keyword evidence="4 11" id="KW-1133">Transmembrane helix</keyword>
<feature type="transmembrane region" description="Helical" evidence="11">
    <location>
        <begin position="348"/>
        <end position="367"/>
    </location>
</feature>
<dbReference type="InterPro" id="IPR050368">
    <property type="entry name" value="ClC-type_chloride_channel"/>
</dbReference>
<keyword evidence="2" id="KW-0813">Transport</keyword>
<keyword evidence="7" id="KW-0869">Chloride channel</keyword>
<evidence type="ECO:0000256" key="1">
    <source>
        <dbReference type="ARBA" id="ARBA00004141"/>
    </source>
</evidence>
<evidence type="ECO:0000256" key="7">
    <source>
        <dbReference type="ARBA" id="ARBA00023173"/>
    </source>
</evidence>
<evidence type="ECO:0000313" key="14">
    <source>
        <dbReference type="Proteomes" id="UP000244066"/>
    </source>
</evidence>
<evidence type="ECO:0000259" key="12">
    <source>
        <dbReference type="PROSITE" id="PS51371"/>
    </source>
</evidence>
<organism evidence="13 14">
    <name type="scientific">Candidatus Terraquivivens tikiterensis</name>
    <dbReference type="NCBI Taxonomy" id="1980982"/>
    <lineage>
        <taxon>Archaea</taxon>
        <taxon>Nitrososphaerota</taxon>
        <taxon>Candidatus Wolframiiraptoraceae</taxon>
        <taxon>Candidatus Terraquivivens</taxon>
    </lineage>
</organism>
<keyword evidence="3 11" id="KW-0812">Transmembrane</keyword>
<keyword evidence="9" id="KW-0407">Ion channel</keyword>
<dbReference type="Pfam" id="PF00654">
    <property type="entry name" value="Voltage_CLC"/>
    <property type="match status" value="1"/>
</dbReference>
<evidence type="ECO:0000256" key="9">
    <source>
        <dbReference type="ARBA" id="ARBA00023303"/>
    </source>
</evidence>
<feature type="transmembrane region" description="Helical" evidence="11">
    <location>
        <begin position="74"/>
        <end position="94"/>
    </location>
</feature>
<feature type="transmembrane region" description="Helical" evidence="11">
    <location>
        <begin position="284"/>
        <end position="308"/>
    </location>
</feature>
<dbReference type="CDD" id="cd00400">
    <property type="entry name" value="Voltage_gated_ClC"/>
    <property type="match status" value="1"/>
</dbReference>
<keyword evidence="6 11" id="KW-0472">Membrane</keyword>
<evidence type="ECO:0000256" key="10">
    <source>
        <dbReference type="PROSITE-ProRule" id="PRU00703"/>
    </source>
</evidence>
<reference evidence="13 14" key="1">
    <citation type="submission" date="2017-04" db="EMBL/GenBank/DDBJ databases">
        <title>Draft Aigarchaeota genome from a New Zealand hot spring.</title>
        <authorList>
            <person name="Reysenbach A.-L."/>
            <person name="Donaho J.A."/>
            <person name="Gerhart J."/>
            <person name="Kelley J.F."/>
            <person name="Kouba K."/>
            <person name="Podar M."/>
            <person name="Stott M."/>
        </authorList>
    </citation>
    <scope>NUCLEOTIDE SEQUENCE [LARGE SCALE GENOMIC DNA]</scope>
    <source>
        <strain evidence="13">NZ13_MG1</strain>
    </source>
</reference>
<feature type="transmembrane region" description="Helical" evidence="11">
    <location>
        <begin position="410"/>
        <end position="427"/>
    </location>
</feature>
<dbReference type="GO" id="GO:0005254">
    <property type="term" value="F:chloride channel activity"/>
    <property type="evidence" value="ECO:0007669"/>
    <property type="project" value="UniProtKB-KW"/>
</dbReference>
<evidence type="ECO:0000256" key="2">
    <source>
        <dbReference type="ARBA" id="ARBA00022448"/>
    </source>
</evidence>
<feature type="domain" description="CBS" evidence="12">
    <location>
        <begin position="527"/>
        <end position="584"/>
    </location>
</feature>
<dbReference type="FunFam" id="1.10.3080.10:FF:000018">
    <property type="entry name" value="Chloride transporter, ClC family"/>
    <property type="match status" value="1"/>
</dbReference>
<evidence type="ECO:0000256" key="11">
    <source>
        <dbReference type="SAM" id="Phobius"/>
    </source>
</evidence>
<name>A0A2R7Y158_9ARCH</name>
<dbReference type="Proteomes" id="UP000244066">
    <property type="component" value="Unassembled WGS sequence"/>
</dbReference>
<dbReference type="PANTHER" id="PTHR43427">
    <property type="entry name" value="CHLORIDE CHANNEL PROTEIN CLC-E"/>
    <property type="match status" value="1"/>
</dbReference>
<accession>A0A2R7Y158</accession>
<feature type="transmembrane region" description="Helical" evidence="11">
    <location>
        <begin position="206"/>
        <end position="225"/>
    </location>
</feature>
<keyword evidence="10" id="KW-0129">CBS domain</keyword>
<feature type="transmembrane region" description="Helical" evidence="11">
    <location>
        <begin position="379"/>
        <end position="398"/>
    </location>
</feature>
<evidence type="ECO:0000256" key="5">
    <source>
        <dbReference type="ARBA" id="ARBA00023065"/>
    </source>
</evidence>